<evidence type="ECO:0000256" key="1">
    <source>
        <dbReference type="PROSITE-ProRule" id="PRU00846"/>
    </source>
</evidence>
<comment type="caution">
    <text evidence="4">The sequence shown here is derived from an EMBL/GenBank/DDBJ whole genome shotgun (WGS) entry which is preliminary data.</text>
</comment>
<dbReference type="Proteomes" id="UP000037510">
    <property type="component" value="Unassembled WGS sequence"/>
</dbReference>
<feature type="compositionally biased region" description="Low complexity" evidence="2">
    <location>
        <begin position="1"/>
        <end position="19"/>
    </location>
</feature>
<protein>
    <submittedName>
        <fullName evidence="4">Protein LSM14-like protein</fullName>
    </submittedName>
</protein>
<evidence type="ECO:0000259" key="3">
    <source>
        <dbReference type="PROSITE" id="PS51513"/>
    </source>
</evidence>
<reference evidence="4 5" key="1">
    <citation type="journal article" date="2015" name="Genome Biol. Evol.">
        <title>The genome of winter moth (Operophtera brumata) provides a genomic perspective on sexual dimorphism and phenology.</title>
        <authorList>
            <person name="Derks M.F."/>
            <person name="Smit S."/>
            <person name="Salis L."/>
            <person name="Schijlen E."/>
            <person name="Bossers A."/>
            <person name="Mateman C."/>
            <person name="Pijl A.S."/>
            <person name="de Ridder D."/>
            <person name="Groenen M.A."/>
            <person name="Visser M.E."/>
            <person name="Megens H.J."/>
        </authorList>
    </citation>
    <scope>NUCLEOTIDE SEQUENCE [LARGE SCALE GENOMIC DNA]</scope>
    <source>
        <strain evidence="4">WM2013NL</strain>
        <tissue evidence="4">Head and thorax</tissue>
    </source>
</reference>
<accession>A0A0L7KQH3</accession>
<evidence type="ECO:0000313" key="5">
    <source>
        <dbReference type="Proteomes" id="UP000037510"/>
    </source>
</evidence>
<evidence type="ECO:0000256" key="2">
    <source>
        <dbReference type="SAM" id="MobiDB-lite"/>
    </source>
</evidence>
<keyword evidence="5" id="KW-1185">Reference proteome</keyword>
<dbReference type="AlphaFoldDB" id="A0A0L7KQH3"/>
<feature type="domain" description="FFD box profile" evidence="3">
    <location>
        <begin position="68"/>
        <end position="84"/>
    </location>
</feature>
<dbReference type="STRING" id="104452.A0A0L7KQH3"/>
<feature type="compositionally biased region" description="Polar residues" evidence="2">
    <location>
        <begin position="23"/>
        <end position="39"/>
    </location>
</feature>
<dbReference type="InterPro" id="IPR025761">
    <property type="entry name" value="FFD_box"/>
</dbReference>
<evidence type="ECO:0000313" key="4">
    <source>
        <dbReference type="EMBL" id="KOB65316.1"/>
    </source>
</evidence>
<feature type="region of interest" description="Disordered" evidence="2">
    <location>
        <begin position="1"/>
        <end position="70"/>
    </location>
</feature>
<sequence length="87" mass="8934">DKTTTAAGGEAGLAAAGAGSCPGTRTPSSLRTTMTSSKPTPIGEVDKKDDSGNETGADVPEVDDDPYTGYDKTKSFFDNISCEAIER</sequence>
<name>A0A0L7KQH3_OPEBR</name>
<gene>
    <name evidence="4" type="ORF">OBRU01_22928</name>
</gene>
<dbReference type="EMBL" id="JTDY01007296">
    <property type="protein sequence ID" value="KOB65316.1"/>
    <property type="molecule type" value="Genomic_DNA"/>
</dbReference>
<proteinExistence type="predicted"/>
<feature type="non-terminal residue" evidence="4">
    <location>
        <position position="1"/>
    </location>
</feature>
<feature type="short sequence motif" description="FFD box" evidence="1">
    <location>
        <begin position="68"/>
        <end position="84"/>
    </location>
</feature>
<organism evidence="4 5">
    <name type="scientific">Operophtera brumata</name>
    <name type="common">Winter moth</name>
    <name type="synonym">Phalaena brumata</name>
    <dbReference type="NCBI Taxonomy" id="104452"/>
    <lineage>
        <taxon>Eukaryota</taxon>
        <taxon>Metazoa</taxon>
        <taxon>Ecdysozoa</taxon>
        <taxon>Arthropoda</taxon>
        <taxon>Hexapoda</taxon>
        <taxon>Insecta</taxon>
        <taxon>Pterygota</taxon>
        <taxon>Neoptera</taxon>
        <taxon>Endopterygota</taxon>
        <taxon>Lepidoptera</taxon>
        <taxon>Glossata</taxon>
        <taxon>Ditrysia</taxon>
        <taxon>Geometroidea</taxon>
        <taxon>Geometridae</taxon>
        <taxon>Larentiinae</taxon>
        <taxon>Operophtera</taxon>
    </lineage>
</organism>
<dbReference type="PROSITE" id="PS51513">
    <property type="entry name" value="FFD"/>
    <property type="match status" value="1"/>
</dbReference>